<dbReference type="Proteomes" id="UP000094067">
    <property type="component" value="Unassembled WGS sequence"/>
</dbReference>
<name>A0A1E3ABP6_9FIRM</name>
<dbReference type="Pfam" id="PF02836">
    <property type="entry name" value="Glyco_hydro_2_C"/>
    <property type="match status" value="1"/>
</dbReference>
<dbReference type="Pfam" id="PF00703">
    <property type="entry name" value="Glyco_hydro_2"/>
    <property type="match status" value="1"/>
</dbReference>
<feature type="domain" description="Glycoside hydrolase family 2 immunoglobulin-like beta-sandwich" evidence="4">
    <location>
        <begin position="169"/>
        <end position="275"/>
    </location>
</feature>
<dbReference type="AlphaFoldDB" id="A0A1E3ABP6"/>
<evidence type="ECO:0000259" key="8">
    <source>
        <dbReference type="Pfam" id="PF18565"/>
    </source>
</evidence>
<dbReference type="SUPFAM" id="SSF51445">
    <property type="entry name" value="(Trans)glycosidases"/>
    <property type="match status" value="1"/>
</dbReference>
<keyword evidence="2 9" id="KW-0378">Hydrolase</keyword>
<dbReference type="InterPro" id="IPR006101">
    <property type="entry name" value="Glyco_hydro_2"/>
</dbReference>
<dbReference type="PRINTS" id="PR00132">
    <property type="entry name" value="GLHYDRLASE2"/>
</dbReference>
<evidence type="ECO:0000256" key="2">
    <source>
        <dbReference type="ARBA" id="ARBA00022801"/>
    </source>
</evidence>
<gene>
    <name evidence="9" type="primary">lacZ_6</name>
    <name evidence="9" type="ORF">BEI61_02092</name>
</gene>
<reference evidence="9 10" key="1">
    <citation type="submission" date="2016-07" db="EMBL/GenBank/DDBJ databases">
        <title>Characterization of isolates of Eisenbergiella tayi derived from blood cultures, using whole genome sequencing.</title>
        <authorList>
            <person name="Burdz T."/>
            <person name="Wiebe D."/>
            <person name="Huynh C."/>
            <person name="Bernard K."/>
        </authorList>
    </citation>
    <scope>NUCLEOTIDE SEQUENCE [LARGE SCALE GENOMIC DNA]</scope>
    <source>
        <strain evidence="9 10">NML 110608</strain>
    </source>
</reference>
<dbReference type="InterPro" id="IPR006102">
    <property type="entry name" value="Ig-like_GH2"/>
</dbReference>
<dbReference type="SUPFAM" id="SSF49303">
    <property type="entry name" value="beta-Galactosidase/glucuronidase domain"/>
    <property type="match status" value="1"/>
</dbReference>
<organism evidence="9 10">
    <name type="scientific">Eisenbergiella tayi</name>
    <dbReference type="NCBI Taxonomy" id="1432052"/>
    <lineage>
        <taxon>Bacteria</taxon>
        <taxon>Bacillati</taxon>
        <taxon>Bacillota</taxon>
        <taxon>Clostridia</taxon>
        <taxon>Lachnospirales</taxon>
        <taxon>Lachnospiraceae</taxon>
        <taxon>Eisenbergiella</taxon>
    </lineage>
</organism>
<dbReference type="InterPro" id="IPR006103">
    <property type="entry name" value="Glyco_hydro_2_cat"/>
</dbReference>
<dbReference type="InterPro" id="IPR013783">
    <property type="entry name" value="Ig-like_fold"/>
</dbReference>
<dbReference type="InterPro" id="IPR032311">
    <property type="entry name" value="DUF4982"/>
</dbReference>
<sequence length="803" mass="90473">MDYMDSVKIDLCEHWKFHLGEKEEAWYKGFDDSGWEEVTLPHDWSVGLPFSESNSSGTGYLSGGIGWYRVRFSLPEEYRGKKILLLFDGVYKNSQVWCNSYYLGKRPNGYVPFDYDISEKVFFGEMDNEISVKVTHTDIADSRWFTGSGITRKVTVLVEEPVHPSLHGIFFSTLYGDDGKTAQVEISHELLNESDKKAEVSLVSRLCDGNGKQVLEVKADAQFAPGECKTISLNGCVNRPKLWSPENPELYVLSTCFSVNGGKEYKVFSEKTGIRTFRFDADKGFFLNGENRKIKGVCVHHDGGCLGAAMTREVWERRLAALKEMGCNAIRTSHNPHMPELYELCDEMGFLVMDEAFDEWENPKNKWSTGHNVYPPRHQGYFEDFPEWHEKDLVAMVLRDRNHPSVIMWSIGNEIDYPNDPYCHPLFGEMTGNNDANKPASERMYNPDKPNMERLAPVAKELSSIVKRYDSTRPVTLAAAFPELSSRLHYFDALDVVGYNYKEHLYEEDHKRFPELPFLGSENSHSYKAWKAVRDNDYISGQFLWTGIDYLGEAHGWPIHGSSAGLLTLAGFPKARFYQRQSYWADKPVLHLATVKYEGSHDEWLPVTETWNYEVGETVLVRLFTNQPEAELFLNGRSLGKKKGLSEEGCMDWIVDFEPGELRAAAGELTSPQDKGCISSSLQTTGAVDVLQLCEWKAPVGRNSVEKAGTLFTHQVEILAEDSCGRRITDAAFPVTVQVSGPGVLKGLENGNLGDNTPYTSCSRSMLDGRLIAYIQRTGSGTVTVKVSSEGLPEAQLSLEIPD</sequence>
<protein>
    <submittedName>
        <fullName evidence="9">Beta-galactosidase</fullName>
        <ecNumber evidence="9">3.2.1.23</ecNumber>
    </submittedName>
</protein>
<dbReference type="RefSeq" id="WP_069152235.1">
    <property type="nucleotide sequence ID" value="NZ_MCGH01000002.1"/>
</dbReference>
<dbReference type="PROSITE" id="PS00608">
    <property type="entry name" value="GLYCOSYL_HYDROL_F2_2"/>
    <property type="match status" value="1"/>
</dbReference>
<dbReference type="Pfam" id="PF02837">
    <property type="entry name" value="Glyco_hydro_2_N"/>
    <property type="match status" value="1"/>
</dbReference>
<evidence type="ECO:0000256" key="1">
    <source>
        <dbReference type="ARBA" id="ARBA00007401"/>
    </source>
</evidence>
<dbReference type="Gene3D" id="2.60.40.10">
    <property type="entry name" value="Immunoglobulins"/>
    <property type="match status" value="3"/>
</dbReference>
<comment type="caution">
    <text evidence="9">The sequence shown here is derived from an EMBL/GenBank/DDBJ whole genome shotgun (WGS) entry which is preliminary data.</text>
</comment>
<evidence type="ECO:0000259" key="4">
    <source>
        <dbReference type="Pfam" id="PF00703"/>
    </source>
</evidence>
<feature type="domain" description="Glycoside hydrolase family 2 catalytic" evidence="5">
    <location>
        <begin position="282"/>
        <end position="479"/>
    </location>
</feature>
<dbReference type="PANTHER" id="PTHR42732:SF1">
    <property type="entry name" value="BETA-MANNOSIDASE"/>
    <property type="match status" value="1"/>
</dbReference>
<dbReference type="PANTHER" id="PTHR42732">
    <property type="entry name" value="BETA-GALACTOSIDASE"/>
    <property type="match status" value="1"/>
</dbReference>
<evidence type="ECO:0000259" key="7">
    <source>
        <dbReference type="Pfam" id="PF16355"/>
    </source>
</evidence>
<dbReference type="GO" id="GO:0005975">
    <property type="term" value="P:carbohydrate metabolic process"/>
    <property type="evidence" value="ECO:0007669"/>
    <property type="project" value="InterPro"/>
</dbReference>
<dbReference type="InterPro" id="IPR036156">
    <property type="entry name" value="Beta-gal/glucu_dom_sf"/>
</dbReference>
<dbReference type="GO" id="GO:0004565">
    <property type="term" value="F:beta-galactosidase activity"/>
    <property type="evidence" value="ECO:0007669"/>
    <property type="project" value="UniProtKB-EC"/>
</dbReference>
<dbReference type="InterPro" id="IPR006104">
    <property type="entry name" value="Glyco_hydro_2_N"/>
</dbReference>
<evidence type="ECO:0000313" key="10">
    <source>
        <dbReference type="Proteomes" id="UP000094067"/>
    </source>
</evidence>
<dbReference type="Pfam" id="PF16355">
    <property type="entry name" value="DUF4982"/>
    <property type="match status" value="1"/>
</dbReference>
<dbReference type="Gene3D" id="3.20.20.80">
    <property type="entry name" value="Glycosidases"/>
    <property type="match status" value="1"/>
</dbReference>
<comment type="similarity">
    <text evidence="1">Belongs to the glycosyl hydrolase 2 family.</text>
</comment>
<dbReference type="InterPro" id="IPR023232">
    <property type="entry name" value="Glyco_hydro_2_AS"/>
</dbReference>
<keyword evidence="3 9" id="KW-0326">Glycosidase</keyword>
<dbReference type="EC" id="3.2.1.23" evidence="9"/>
<proteinExistence type="inferred from homology"/>
<dbReference type="InterPro" id="IPR008979">
    <property type="entry name" value="Galactose-bd-like_sf"/>
</dbReference>
<dbReference type="PATRIC" id="fig|1432052.4.peg.2340"/>
<evidence type="ECO:0000313" key="9">
    <source>
        <dbReference type="EMBL" id="ODM06203.1"/>
    </source>
</evidence>
<evidence type="ECO:0000259" key="6">
    <source>
        <dbReference type="Pfam" id="PF02837"/>
    </source>
</evidence>
<dbReference type="InterPro" id="IPR040605">
    <property type="entry name" value="Glyco_hydro2_dom5"/>
</dbReference>
<feature type="domain" description="Glycosyl hydrolases family 2 sugar binding" evidence="6">
    <location>
        <begin position="64"/>
        <end position="157"/>
    </location>
</feature>
<dbReference type="SUPFAM" id="SSF49785">
    <property type="entry name" value="Galactose-binding domain-like"/>
    <property type="match status" value="1"/>
</dbReference>
<dbReference type="Gene3D" id="2.60.120.260">
    <property type="entry name" value="Galactose-binding domain-like"/>
    <property type="match status" value="1"/>
</dbReference>
<feature type="domain" description="Glycoside hydrolase family 2" evidence="8">
    <location>
        <begin position="715"/>
        <end position="797"/>
    </location>
</feature>
<evidence type="ECO:0000256" key="3">
    <source>
        <dbReference type="ARBA" id="ARBA00023295"/>
    </source>
</evidence>
<dbReference type="Pfam" id="PF18565">
    <property type="entry name" value="Glyco_hydro2_C5"/>
    <property type="match status" value="1"/>
</dbReference>
<evidence type="ECO:0000259" key="5">
    <source>
        <dbReference type="Pfam" id="PF02836"/>
    </source>
</evidence>
<feature type="domain" description="DUF4982" evidence="7">
    <location>
        <begin position="616"/>
        <end position="666"/>
    </location>
</feature>
<dbReference type="InterPro" id="IPR017853">
    <property type="entry name" value="GH"/>
</dbReference>
<accession>A0A1E3ABP6</accession>
<dbReference type="EMBL" id="MCGH01000002">
    <property type="protein sequence ID" value="ODM06203.1"/>
    <property type="molecule type" value="Genomic_DNA"/>
</dbReference>
<dbReference type="InterPro" id="IPR051913">
    <property type="entry name" value="GH2_Domain-Containing"/>
</dbReference>